<gene>
    <name evidence="6" type="primary">LOC115066579</name>
</gene>
<evidence type="ECO:0000256" key="3">
    <source>
        <dbReference type="SAM" id="MobiDB-lite"/>
    </source>
</evidence>
<keyword evidence="2" id="KW-0964">Secreted</keyword>
<name>A0ABM3K7D1_BACDO</name>
<feature type="region of interest" description="Disordered" evidence="3">
    <location>
        <begin position="51"/>
        <end position="96"/>
    </location>
</feature>
<sequence length="269" mass="30983">MWRIKALSFKSQLLLVFLCALACSSYSAELSATPKNSESSSVANSTEILRTLSSGKEKESLRSESAEENVDIDYDEEQDDDDDDDDDEATGERPKHSRKKLISIIKRVGTTFTWDRWEKWTKCSNSCVQIRRRKCIERKLISLDAAPIDREFYPEPNGLTGCRGIIKRFRLCKDEKCKANKKRQRDEQCAAFNRIAYKEKYYNWLGYEKEHNECELFCRPSGSGMFVSMNQSVTDGTTCGRPAVYYTHYYRRKAVCVEGVCRVSNTKAI</sequence>
<evidence type="ECO:0000313" key="6">
    <source>
        <dbReference type="RefSeq" id="XP_049317387.1"/>
    </source>
</evidence>
<accession>A0ABM3K7D1</accession>
<feature type="signal peptide" evidence="4">
    <location>
        <begin position="1"/>
        <end position="27"/>
    </location>
</feature>
<evidence type="ECO:0000256" key="2">
    <source>
        <dbReference type="ARBA" id="ARBA00022525"/>
    </source>
</evidence>
<dbReference type="Proteomes" id="UP001652620">
    <property type="component" value="Unplaced"/>
</dbReference>
<dbReference type="PANTHER" id="PTHR13723:SF281">
    <property type="entry name" value="PAPILIN"/>
    <property type="match status" value="1"/>
</dbReference>
<evidence type="ECO:0000256" key="4">
    <source>
        <dbReference type="SAM" id="SignalP"/>
    </source>
</evidence>
<proteinExistence type="predicted"/>
<feature type="compositionally biased region" description="Acidic residues" evidence="3">
    <location>
        <begin position="66"/>
        <end position="89"/>
    </location>
</feature>
<dbReference type="InterPro" id="IPR000884">
    <property type="entry name" value="TSP1_rpt"/>
</dbReference>
<keyword evidence="5" id="KW-1185">Reference proteome</keyword>
<dbReference type="PANTHER" id="PTHR13723">
    <property type="entry name" value="ADAMTS A DISINTEGRIN AND METALLOPROTEASE WITH THROMBOSPONDIN MOTIFS PROTEASE"/>
    <property type="match status" value="1"/>
</dbReference>
<protein>
    <submittedName>
        <fullName evidence="6">Uncharacterized protein LOC115066579</fullName>
    </submittedName>
</protein>
<dbReference type="GeneID" id="115066579"/>
<feature type="chain" id="PRO_5045352549" evidence="4">
    <location>
        <begin position="28"/>
        <end position="269"/>
    </location>
</feature>
<dbReference type="InterPro" id="IPR050439">
    <property type="entry name" value="ADAMTS_ADAMTS-like"/>
</dbReference>
<keyword evidence="4" id="KW-0732">Signal</keyword>
<evidence type="ECO:0000256" key="1">
    <source>
        <dbReference type="ARBA" id="ARBA00004613"/>
    </source>
</evidence>
<dbReference type="InterPro" id="IPR036383">
    <property type="entry name" value="TSP1_rpt_sf"/>
</dbReference>
<reference evidence="6" key="1">
    <citation type="submission" date="2025-08" db="UniProtKB">
        <authorList>
            <consortium name="RefSeq"/>
        </authorList>
    </citation>
    <scope>IDENTIFICATION</scope>
    <source>
        <tissue evidence="6">Adult</tissue>
    </source>
</reference>
<dbReference type="RefSeq" id="XP_049317387.1">
    <property type="nucleotide sequence ID" value="XM_049461430.1"/>
</dbReference>
<organism evidence="5 6">
    <name type="scientific">Bactrocera dorsalis</name>
    <name type="common">Oriental fruit fly</name>
    <name type="synonym">Dacus dorsalis</name>
    <dbReference type="NCBI Taxonomy" id="27457"/>
    <lineage>
        <taxon>Eukaryota</taxon>
        <taxon>Metazoa</taxon>
        <taxon>Ecdysozoa</taxon>
        <taxon>Arthropoda</taxon>
        <taxon>Hexapoda</taxon>
        <taxon>Insecta</taxon>
        <taxon>Pterygota</taxon>
        <taxon>Neoptera</taxon>
        <taxon>Endopterygota</taxon>
        <taxon>Diptera</taxon>
        <taxon>Brachycera</taxon>
        <taxon>Muscomorpha</taxon>
        <taxon>Tephritoidea</taxon>
        <taxon>Tephritidae</taxon>
        <taxon>Bactrocera</taxon>
        <taxon>Bactrocera</taxon>
    </lineage>
</organism>
<feature type="compositionally biased region" description="Basic and acidic residues" evidence="3">
    <location>
        <begin position="55"/>
        <end position="65"/>
    </location>
</feature>
<comment type="subcellular location">
    <subcellularLocation>
        <location evidence="1">Secreted</location>
    </subcellularLocation>
</comment>
<dbReference type="Gene3D" id="2.20.100.10">
    <property type="entry name" value="Thrombospondin type-1 (TSP1) repeat"/>
    <property type="match status" value="1"/>
</dbReference>
<dbReference type="PROSITE" id="PS50092">
    <property type="entry name" value="TSP1"/>
    <property type="match status" value="1"/>
</dbReference>
<evidence type="ECO:0000313" key="5">
    <source>
        <dbReference type="Proteomes" id="UP001652620"/>
    </source>
</evidence>